<sequence>MKIYFTRHGETKWNKLGIIQGQLDSPLTEDGIQMAKDLHAMSKDIHFDKVYSSDLGRAYDTCKLICPDQEIIKTKLLREIDVGNWSGKTLAQVQEEFRDLHKMYFETPSSYKRDDGESIYDLENRVKKFFEEAIYPEKKDTILVVTHGVTIVSMFNIMENVSVDNFWTNRVRRNGFFNIASYKNGKFTILQKAPKNPVDSI</sequence>
<dbReference type="SMART" id="SM00855">
    <property type="entry name" value="PGAM"/>
    <property type="match status" value="1"/>
</dbReference>
<dbReference type="EC" id="5.4.2.12" evidence="2"/>
<dbReference type="PANTHER" id="PTHR46517">
    <property type="entry name" value="FRUCTOSE-2,6-BISPHOSPHATASE TIGAR"/>
    <property type="match status" value="1"/>
</dbReference>
<reference evidence="2 3" key="1">
    <citation type="submission" date="2024-06" db="EMBL/GenBank/DDBJ databases">
        <title>Genomic Encyclopedia of Type Strains, Phase IV (KMG-IV): sequencing the most valuable type-strain genomes for metagenomic binning, comparative biology and taxonomic classification.</title>
        <authorList>
            <person name="Goeker M."/>
        </authorList>
    </citation>
    <scope>NUCLEOTIDE SEQUENCE [LARGE SCALE GENOMIC DNA]</scope>
    <source>
        <strain evidence="2 3">DSM 21460</strain>
    </source>
</reference>
<evidence type="ECO:0000313" key="3">
    <source>
        <dbReference type="Proteomes" id="UP001549162"/>
    </source>
</evidence>
<dbReference type="Proteomes" id="UP001549162">
    <property type="component" value="Unassembled WGS sequence"/>
</dbReference>
<dbReference type="EMBL" id="JBEPMA010000002">
    <property type="protein sequence ID" value="MET3617043.1"/>
    <property type="molecule type" value="Genomic_DNA"/>
</dbReference>
<dbReference type="CDD" id="cd07067">
    <property type="entry name" value="HP_PGM_like"/>
    <property type="match status" value="1"/>
</dbReference>
<dbReference type="InterPro" id="IPR051695">
    <property type="entry name" value="Phosphoglycerate_Mutase"/>
</dbReference>
<dbReference type="InterPro" id="IPR029033">
    <property type="entry name" value="His_PPase_superfam"/>
</dbReference>
<dbReference type="PANTHER" id="PTHR46517:SF1">
    <property type="entry name" value="FRUCTOSE-2,6-BISPHOSPHATASE TIGAR"/>
    <property type="match status" value="1"/>
</dbReference>
<comment type="caution">
    <text evidence="2">The sequence shown here is derived from an EMBL/GenBank/DDBJ whole genome shotgun (WGS) entry which is preliminary data.</text>
</comment>
<dbReference type="Pfam" id="PF00300">
    <property type="entry name" value="His_Phos_1"/>
    <property type="match status" value="1"/>
</dbReference>
<accession>A0ABV2J8S8</accession>
<keyword evidence="3" id="KW-1185">Reference proteome</keyword>
<evidence type="ECO:0000313" key="2">
    <source>
        <dbReference type="EMBL" id="MET3617043.1"/>
    </source>
</evidence>
<dbReference type="InterPro" id="IPR013078">
    <property type="entry name" value="His_Pase_superF_clade-1"/>
</dbReference>
<gene>
    <name evidence="2" type="ORF">ABID14_000668</name>
</gene>
<dbReference type="Gene3D" id="3.40.50.1240">
    <property type="entry name" value="Phosphoglycerate mutase-like"/>
    <property type="match status" value="1"/>
</dbReference>
<organism evidence="2 3">
    <name type="scientific">Peptoniphilus olsenii</name>
    <dbReference type="NCBI Taxonomy" id="411570"/>
    <lineage>
        <taxon>Bacteria</taxon>
        <taxon>Bacillati</taxon>
        <taxon>Bacillota</taxon>
        <taxon>Tissierellia</taxon>
        <taxon>Tissierellales</taxon>
        <taxon>Peptoniphilaceae</taxon>
        <taxon>Peptoniphilus</taxon>
    </lineage>
</organism>
<name>A0ABV2J8S8_9FIRM</name>
<dbReference type="SUPFAM" id="SSF53254">
    <property type="entry name" value="Phosphoglycerate mutase-like"/>
    <property type="match status" value="1"/>
</dbReference>
<keyword evidence="1" id="KW-0378">Hydrolase</keyword>
<evidence type="ECO:0000256" key="1">
    <source>
        <dbReference type="ARBA" id="ARBA00022801"/>
    </source>
</evidence>
<proteinExistence type="predicted"/>
<dbReference type="GO" id="GO:0004619">
    <property type="term" value="F:phosphoglycerate mutase activity"/>
    <property type="evidence" value="ECO:0007669"/>
    <property type="project" value="UniProtKB-EC"/>
</dbReference>
<keyword evidence="2" id="KW-0413">Isomerase</keyword>
<dbReference type="RefSeq" id="WP_354367112.1">
    <property type="nucleotide sequence ID" value="NZ_JBEPMA010000002.1"/>
</dbReference>
<protein>
    <submittedName>
        <fullName evidence="2">Phosphoglycerate mutase</fullName>
        <ecNumber evidence="2">5.4.2.12</ecNumber>
    </submittedName>
</protein>